<feature type="compositionally biased region" description="Acidic residues" evidence="1">
    <location>
        <begin position="307"/>
        <end position="317"/>
    </location>
</feature>
<name>A0AA39CVR7_9EURO</name>
<feature type="region of interest" description="Disordered" evidence="1">
    <location>
        <begin position="295"/>
        <end position="349"/>
    </location>
</feature>
<accession>A0AA39CVR7</accession>
<dbReference type="PANTHER" id="PTHR12905">
    <property type="entry name" value="METALLOPHOSPHOESTERASE"/>
    <property type="match status" value="1"/>
</dbReference>
<dbReference type="PANTHER" id="PTHR12905:SF0">
    <property type="entry name" value="CALCINEURIN-LIKE PHOSPHOESTERASE DOMAIN-CONTAINING PROTEIN"/>
    <property type="match status" value="1"/>
</dbReference>
<dbReference type="GO" id="GO:0016787">
    <property type="term" value="F:hydrolase activity"/>
    <property type="evidence" value="ECO:0007669"/>
    <property type="project" value="InterPro"/>
</dbReference>
<evidence type="ECO:0000259" key="2">
    <source>
        <dbReference type="Pfam" id="PF00149"/>
    </source>
</evidence>
<proteinExistence type="predicted"/>
<evidence type="ECO:0000313" key="3">
    <source>
        <dbReference type="EMBL" id="KAJ9630048.1"/>
    </source>
</evidence>
<dbReference type="Proteomes" id="UP001172681">
    <property type="component" value="Unassembled WGS sequence"/>
</dbReference>
<dbReference type="Gene3D" id="3.60.21.10">
    <property type="match status" value="1"/>
</dbReference>
<dbReference type="AlphaFoldDB" id="A0AA39CVR7"/>
<comment type="caution">
    <text evidence="3">The sequence shown here is derived from an EMBL/GenBank/DDBJ whole genome shotgun (WGS) entry which is preliminary data.</text>
</comment>
<organism evidence="3 4">
    <name type="scientific">Knufia peltigerae</name>
    <dbReference type="NCBI Taxonomy" id="1002370"/>
    <lineage>
        <taxon>Eukaryota</taxon>
        <taxon>Fungi</taxon>
        <taxon>Dikarya</taxon>
        <taxon>Ascomycota</taxon>
        <taxon>Pezizomycotina</taxon>
        <taxon>Eurotiomycetes</taxon>
        <taxon>Chaetothyriomycetidae</taxon>
        <taxon>Chaetothyriales</taxon>
        <taxon>Trichomeriaceae</taxon>
        <taxon>Knufia</taxon>
    </lineage>
</organism>
<feature type="domain" description="Calcineurin-like phosphoesterase" evidence="2">
    <location>
        <begin position="12"/>
        <end position="280"/>
    </location>
</feature>
<keyword evidence="4" id="KW-1185">Reference proteome</keyword>
<dbReference type="InterPro" id="IPR029052">
    <property type="entry name" value="Metallo-depent_PP-like"/>
</dbReference>
<sequence length="425" mass="46877">MSKPKSRMVKTRILIISDTHAALPEQQDVSVIHRGGANGNDDHDHDAATTPYQTPFHPPLPSADVLIHAGDLTMTGSLMEHERALELLQAVDAPLKIVIPGNHDLTLDRPYYARHHDLHTRYARYGDATLDEIQDMYSGPEARAAGVRYLVEGLESFRLQNGARLNVYASAWQPEFFDWAFGYPRNRDRFNRSAADGDGTSKNNPANPVPDFVRAHTEDGKGECEDGDESENVHVMLTHGPPMGILDKVARTRESVGCEHLRRAVERCRPKIHCFGHIHEAWGAVRKAWDLGGTQNAGTSTGRSVGDDVDDDDDDDNNEKGTRASAATSSGGNPDQPPGQFDPIRNPTTVYTYGDYGTTGHEHPGETLIQPGSYQDQIGRMAAYVDATDLEHGKETVFVNASIMNLRYRAVNAPWLVDVELPVVE</sequence>
<dbReference type="SUPFAM" id="SSF56300">
    <property type="entry name" value="Metallo-dependent phosphatases"/>
    <property type="match status" value="1"/>
</dbReference>
<evidence type="ECO:0000256" key="1">
    <source>
        <dbReference type="SAM" id="MobiDB-lite"/>
    </source>
</evidence>
<dbReference type="Pfam" id="PF00149">
    <property type="entry name" value="Metallophos"/>
    <property type="match status" value="1"/>
</dbReference>
<dbReference type="EMBL" id="JAPDRN010000065">
    <property type="protein sequence ID" value="KAJ9630048.1"/>
    <property type="molecule type" value="Genomic_DNA"/>
</dbReference>
<feature type="compositionally biased region" description="Basic and acidic residues" evidence="1">
    <location>
        <begin position="213"/>
        <end position="224"/>
    </location>
</feature>
<protein>
    <recommendedName>
        <fullName evidence="2">Calcineurin-like phosphoesterase domain-containing protein</fullName>
    </recommendedName>
</protein>
<dbReference type="InterPro" id="IPR004843">
    <property type="entry name" value="Calcineurin-like_PHP"/>
</dbReference>
<evidence type="ECO:0000313" key="4">
    <source>
        <dbReference type="Proteomes" id="UP001172681"/>
    </source>
</evidence>
<gene>
    <name evidence="3" type="ORF">H2204_008703</name>
</gene>
<feature type="region of interest" description="Disordered" evidence="1">
    <location>
        <begin position="192"/>
        <end position="229"/>
    </location>
</feature>
<dbReference type="InterPro" id="IPR051693">
    <property type="entry name" value="UPF0046_metallophosphoest"/>
</dbReference>
<reference evidence="3" key="1">
    <citation type="submission" date="2022-10" db="EMBL/GenBank/DDBJ databases">
        <title>Culturing micro-colonial fungi from biological soil crusts in the Mojave desert and describing Neophaeococcomyces mojavensis, and introducing the new genera and species Taxawa tesnikishii.</title>
        <authorList>
            <person name="Kurbessoian T."/>
            <person name="Stajich J.E."/>
        </authorList>
    </citation>
    <scope>NUCLEOTIDE SEQUENCE</scope>
    <source>
        <strain evidence="3">TK_35</strain>
    </source>
</reference>